<sequence length="69" mass="7271">MLSGTAPRGDGLGHGGALFGSWSYSYGARDGEQMVTANVNGDWCDGGRDDPIGIFTDLLQAKFCRRSGT</sequence>
<evidence type="ECO:0000313" key="1">
    <source>
        <dbReference type="EMBL" id="KUL55646.1"/>
    </source>
</evidence>
<organism evidence="1 2">
    <name type="scientific">Streptomyces violaceusniger</name>
    <dbReference type="NCBI Taxonomy" id="68280"/>
    <lineage>
        <taxon>Bacteria</taxon>
        <taxon>Bacillati</taxon>
        <taxon>Actinomycetota</taxon>
        <taxon>Actinomycetes</taxon>
        <taxon>Kitasatosporales</taxon>
        <taxon>Streptomycetaceae</taxon>
        <taxon>Streptomyces</taxon>
        <taxon>Streptomyces violaceusniger group</taxon>
    </lineage>
</organism>
<evidence type="ECO:0000313" key="2">
    <source>
        <dbReference type="Proteomes" id="UP000053413"/>
    </source>
</evidence>
<dbReference type="EMBL" id="LLZJ01000277">
    <property type="protein sequence ID" value="KUL55646.1"/>
    <property type="molecule type" value="Genomic_DNA"/>
</dbReference>
<dbReference type="AlphaFoldDB" id="A0A0X3WHL8"/>
<accession>A0A0X3WHL8</accession>
<proteinExistence type="predicted"/>
<evidence type="ECO:0008006" key="3">
    <source>
        <dbReference type="Google" id="ProtNLM"/>
    </source>
</evidence>
<gene>
    <name evidence="1" type="ORF">ADL28_21795</name>
</gene>
<name>A0A0X3WHL8_STRVO</name>
<comment type="caution">
    <text evidence="1">The sequence shown here is derived from an EMBL/GenBank/DDBJ whole genome shotgun (WGS) entry which is preliminary data.</text>
</comment>
<protein>
    <recommendedName>
        <fullName evidence="3">Beta-lactamase-related domain-containing protein</fullName>
    </recommendedName>
</protein>
<reference evidence="2" key="1">
    <citation type="submission" date="2015-10" db="EMBL/GenBank/DDBJ databases">
        <authorList>
            <person name="Ju K.-S."/>
            <person name="Doroghazi J.R."/>
            <person name="Metcalf W.W."/>
        </authorList>
    </citation>
    <scope>NUCLEOTIDE SEQUENCE [LARGE SCALE GENOMIC DNA]</scope>
    <source>
        <strain evidence="2">NRRL F-8817</strain>
    </source>
</reference>
<dbReference type="Proteomes" id="UP000053413">
    <property type="component" value="Unassembled WGS sequence"/>
</dbReference>
<dbReference type="RefSeq" id="WP_059145428.1">
    <property type="nucleotide sequence ID" value="NZ_LLZJ01000277.1"/>
</dbReference>